<dbReference type="Proteomes" id="UP000779049">
    <property type="component" value="Unassembled WGS sequence"/>
</dbReference>
<proteinExistence type="predicted"/>
<keyword evidence="2" id="KW-1185">Reference proteome</keyword>
<name>A0ABS7L4T8_9FIRM</name>
<gene>
    <name evidence="1" type="ORF">FLB61_02885</name>
</gene>
<comment type="caution">
    <text evidence="1">The sequence shown here is derived from an EMBL/GenBank/DDBJ whole genome shotgun (WGS) entry which is preliminary data.</text>
</comment>
<accession>A0ABS7L4T8</accession>
<evidence type="ECO:0000313" key="2">
    <source>
        <dbReference type="Proteomes" id="UP000779049"/>
    </source>
</evidence>
<reference evidence="1 2" key="1">
    <citation type="journal article" date="2020" name="New Microbes New Infect">
        <title>Sellimonas caecigallum sp. nov., description and genome sequence of a new member of the Sellimonas genus isolated from the cecum of feral chicken.</title>
        <authorList>
            <person name="Wongkuna S."/>
            <person name="Ghimire S."/>
            <person name="Antony L."/>
            <person name="Chankhamhaengdecha S."/>
            <person name="Janvilisri T."/>
            <person name="Scaria J."/>
        </authorList>
    </citation>
    <scope>NUCLEOTIDE SEQUENCE [LARGE SCALE GENOMIC DNA]</scope>
    <source>
        <strain evidence="1 2">SW451</strain>
    </source>
</reference>
<dbReference type="RefSeq" id="WP_087199891.1">
    <property type="nucleotide sequence ID" value="NZ_CP173660.1"/>
</dbReference>
<keyword evidence="1" id="KW-0167">Capsid protein</keyword>
<sequence length="86" mass="9804">MQGFTDKEILGDGLSTQKATTEKFNTFAGECVHDSLRDTMMNILEQEHGITTEVFNMMHQRGMYETPPAEEKKIMEAKQKFSQSAK</sequence>
<dbReference type="EMBL" id="VIRV01000002">
    <property type="protein sequence ID" value="MBY0758053.1"/>
    <property type="molecule type" value="Genomic_DNA"/>
</dbReference>
<dbReference type="Pfam" id="PF07875">
    <property type="entry name" value="Coat_F"/>
    <property type="match status" value="1"/>
</dbReference>
<keyword evidence="1" id="KW-0946">Virion</keyword>
<organism evidence="1 2">
    <name type="scientific">Sellimonas caecigallum</name>
    <dbReference type="NCBI Taxonomy" id="2592333"/>
    <lineage>
        <taxon>Bacteria</taxon>
        <taxon>Bacillati</taxon>
        <taxon>Bacillota</taxon>
        <taxon>Clostridia</taxon>
        <taxon>Lachnospirales</taxon>
        <taxon>Lachnospiraceae</taxon>
        <taxon>Sellimonas</taxon>
    </lineage>
</organism>
<evidence type="ECO:0000313" key="1">
    <source>
        <dbReference type="EMBL" id="MBY0758053.1"/>
    </source>
</evidence>
<dbReference type="InterPro" id="IPR012851">
    <property type="entry name" value="Spore_coat_CotF-like"/>
</dbReference>
<protein>
    <submittedName>
        <fullName evidence="1">Spore coat protein</fullName>
    </submittedName>
</protein>